<dbReference type="RefSeq" id="WP_283488154.1">
    <property type="nucleotide sequence ID" value="NZ_CP125947.1"/>
</dbReference>
<accession>A0ABY8SVQ5</accession>
<proteinExistence type="predicted"/>
<gene>
    <name evidence="2" type="ORF">QMY55_08325</name>
</gene>
<feature type="coiled-coil region" evidence="1">
    <location>
        <begin position="135"/>
        <end position="169"/>
    </location>
</feature>
<evidence type="ECO:0000313" key="2">
    <source>
        <dbReference type="EMBL" id="WHS67107.1"/>
    </source>
</evidence>
<protein>
    <submittedName>
        <fullName evidence="2">Uncharacterized protein</fullName>
    </submittedName>
</protein>
<dbReference type="Proteomes" id="UP001240697">
    <property type="component" value="Chromosome"/>
</dbReference>
<keyword evidence="3" id="KW-1185">Reference proteome</keyword>
<name>A0ABY8SVQ5_9BURK</name>
<evidence type="ECO:0000313" key="3">
    <source>
        <dbReference type="Proteomes" id="UP001240697"/>
    </source>
</evidence>
<reference evidence="2 3" key="1">
    <citation type="submission" date="2023-05" db="EMBL/GenBank/DDBJ databases">
        <authorList>
            <person name="Yin Y."/>
            <person name="Lu Z."/>
        </authorList>
    </citation>
    <scope>NUCLEOTIDE SEQUENCE [LARGE SCALE GENOMIC DNA]</scope>
    <source>
        <strain evidence="2 3">ZM22</strain>
    </source>
</reference>
<sequence>MTQQAQAEALQTQQFLIARRSHLGSRKSMCDDNGKAAWDKYTAAADLIARQAGRIAELERTTQTVEIPNQPGLNIDLARMREAALHAQVHGAVFKANGSQVRQVLDYLHERTFEIKRLHARVQELERWQEDVRSNSPLLARLERAEQRVKELEVERDAAKGALSGLAKRKDDWKWRAMEAEAQLKAQQAAVQMPEPWGYLIEGRIFIGRLLPKHVNSMVESEGLQPTKLYTEQQVRTMLAAAPTPPAQERKPLTDEQILDVLQLTNPKPSGLVVRLVRAIERAHGIQEKPNAPPI</sequence>
<keyword evidence="1" id="KW-0175">Coiled coil</keyword>
<dbReference type="EMBL" id="CP125947">
    <property type="protein sequence ID" value="WHS67107.1"/>
    <property type="molecule type" value="Genomic_DNA"/>
</dbReference>
<evidence type="ECO:0000256" key="1">
    <source>
        <dbReference type="SAM" id="Coils"/>
    </source>
</evidence>
<organism evidence="2 3">
    <name type="scientific">Comamonas resistens</name>
    <dbReference type="NCBI Taxonomy" id="3046670"/>
    <lineage>
        <taxon>Bacteria</taxon>
        <taxon>Pseudomonadati</taxon>
        <taxon>Pseudomonadota</taxon>
        <taxon>Betaproteobacteria</taxon>
        <taxon>Burkholderiales</taxon>
        <taxon>Comamonadaceae</taxon>
        <taxon>Comamonas</taxon>
    </lineage>
</organism>